<evidence type="ECO:0000313" key="3">
    <source>
        <dbReference type="Proteomes" id="UP000570823"/>
    </source>
</evidence>
<dbReference type="InterPro" id="IPR011989">
    <property type="entry name" value="ARM-like"/>
</dbReference>
<organism evidence="2 3">
    <name type="scientific">Methanofollis tationis</name>
    <dbReference type="NCBI Taxonomy" id="81417"/>
    <lineage>
        <taxon>Archaea</taxon>
        <taxon>Methanobacteriati</taxon>
        <taxon>Methanobacteriota</taxon>
        <taxon>Stenosarchaea group</taxon>
        <taxon>Methanomicrobia</taxon>
        <taxon>Methanomicrobiales</taxon>
        <taxon>Methanomicrobiaceae</taxon>
        <taxon>Methanofollis</taxon>
    </lineage>
</organism>
<comment type="caution">
    <text evidence="2">The sequence shown here is derived from an EMBL/GenBank/DDBJ whole genome shotgun (WGS) entry which is preliminary data.</text>
</comment>
<dbReference type="AlphaFoldDB" id="A0A7K4HRQ5"/>
<dbReference type="RefSeq" id="WP_176789660.1">
    <property type="nucleotide sequence ID" value="NZ_JABXWR010000002.1"/>
</dbReference>
<evidence type="ECO:0000256" key="1">
    <source>
        <dbReference type="SAM" id="Phobius"/>
    </source>
</evidence>
<keyword evidence="1" id="KW-1133">Transmembrane helix</keyword>
<dbReference type="Gene3D" id="1.25.10.10">
    <property type="entry name" value="Leucine-rich Repeat Variant"/>
    <property type="match status" value="4"/>
</dbReference>
<reference evidence="2 3" key="1">
    <citation type="submission" date="2020-06" db="EMBL/GenBank/DDBJ databases">
        <title>Methanofollis fontis sp. nov., a methanogen isolated from marine sediments near a cold seep at Four-Way Closure Ridge offshore southwestern Taiwan.</title>
        <authorList>
            <person name="Chen S.-C."/>
            <person name="Teng N.-H."/>
            <person name="Lin Y.-S."/>
            <person name="Lai M.-C."/>
            <person name="Chen H.-H."/>
            <person name="Wang C.-C."/>
        </authorList>
    </citation>
    <scope>NUCLEOTIDE SEQUENCE [LARGE SCALE GENOMIC DNA]</scope>
    <source>
        <strain evidence="2 3">DSM 2702</strain>
    </source>
</reference>
<keyword evidence="3" id="KW-1185">Reference proteome</keyword>
<feature type="transmembrane region" description="Helical" evidence="1">
    <location>
        <begin position="85"/>
        <end position="103"/>
    </location>
</feature>
<accession>A0A7K4HRQ5</accession>
<proteinExistence type="predicted"/>
<feature type="transmembrane region" description="Helical" evidence="1">
    <location>
        <begin position="42"/>
        <end position="73"/>
    </location>
</feature>
<dbReference type="Pfam" id="PF13646">
    <property type="entry name" value="HEAT_2"/>
    <property type="match status" value="3"/>
</dbReference>
<dbReference type="SUPFAM" id="SSF48371">
    <property type="entry name" value="ARM repeat"/>
    <property type="match status" value="2"/>
</dbReference>
<dbReference type="InterPro" id="IPR004155">
    <property type="entry name" value="PBS_lyase_HEAT"/>
</dbReference>
<dbReference type="OrthoDB" id="10495at2157"/>
<dbReference type="PANTHER" id="PTHR12697">
    <property type="entry name" value="PBS LYASE HEAT-LIKE PROTEIN"/>
    <property type="match status" value="1"/>
</dbReference>
<dbReference type="EMBL" id="JABXWR010000002">
    <property type="protein sequence ID" value="NVO67963.1"/>
    <property type="molecule type" value="Genomic_DNA"/>
</dbReference>
<keyword evidence="1" id="KW-0472">Membrane</keyword>
<keyword evidence="1" id="KW-0812">Transmembrane</keyword>
<dbReference type="Pfam" id="PF03130">
    <property type="entry name" value="HEAT_PBS"/>
    <property type="match status" value="1"/>
</dbReference>
<feature type="transmembrane region" description="Helical" evidence="1">
    <location>
        <begin position="12"/>
        <end position="36"/>
    </location>
</feature>
<dbReference type="InterPro" id="IPR016024">
    <property type="entry name" value="ARM-type_fold"/>
</dbReference>
<dbReference type="PANTHER" id="PTHR12697:SF5">
    <property type="entry name" value="DEOXYHYPUSINE HYDROXYLASE"/>
    <property type="match status" value="1"/>
</dbReference>
<dbReference type="GO" id="GO:0016491">
    <property type="term" value="F:oxidoreductase activity"/>
    <property type="evidence" value="ECO:0007669"/>
    <property type="project" value="TreeGrafter"/>
</dbReference>
<gene>
    <name evidence="2" type="ORF">HWN36_11765</name>
</gene>
<dbReference type="SMART" id="SM00567">
    <property type="entry name" value="EZ_HEAT"/>
    <property type="match status" value="9"/>
</dbReference>
<protein>
    <submittedName>
        <fullName evidence="2">HEAT repeat domain-containing protein</fullName>
    </submittedName>
</protein>
<evidence type="ECO:0000313" key="2">
    <source>
        <dbReference type="EMBL" id="NVO67963.1"/>
    </source>
</evidence>
<name>A0A7K4HRQ5_9EURY</name>
<sequence>MAGNVRGSKRLRLVLLTLVLAASLVLEVVVHFVIGVDIVYTHFFYIAIVLAGLWYGMRAIPVGAALGAVHVGVSYLQSGAITTGALSRALMFVVVAAVVGFVAERIRLDEIAPFSGKDEIPPDAGTEDLIIALRSRNAETRYEAALALGKQGDPDGIGPLQEALSDPEPGVRWVAMEALGAIGEPALDTLISLLSSAEVDIRWGAAIALGDIGDLRAVGPLAAALEDEDRYVRTRAALALAAIGEPAIEALEAAADTGSPEARWAAALALGKMDGEAGVPVLARLLSDPDASVRWKAAEALGAVGGDEAVAPLVAALGDADEEVRGQVAAALAARGEPAIGALIDALGQRNSWFGAVEALRLMQEKAVPALLTALERKNRWVRIGAAMILGERGDERGVNALLAALSDSDPDVVEAAREILSVGLKKEINHRS</sequence>
<dbReference type="Proteomes" id="UP000570823">
    <property type="component" value="Unassembled WGS sequence"/>
</dbReference>